<dbReference type="STRING" id="62062.ENSHHUP00000013233"/>
<name>A0A4W5K7G5_9TELE</name>
<evidence type="ECO:0000256" key="2">
    <source>
        <dbReference type="ARBA" id="ARBA00022692"/>
    </source>
</evidence>
<dbReference type="GeneTree" id="ENSGT01100000263603"/>
<organism evidence="5 6">
    <name type="scientific">Hucho hucho</name>
    <name type="common">huchen</name>
    <dbReference type="NCBI Taxonomy" id="62062"/>
    <lineage>
        <taxon>Eukaryota</taxon>
        <taxon>Metazoa</taxon>
        <taxon>Chordata</taxon>
        <taxon>Craniata</taxon>
        <taxon>Vertebrata</taxon>
        <taxon>Euteleostomi</taxon>
        <taxon>Actinopterygii</taxon>
        <taxon>Neopterygii</taxon>
        <taxon>Teleostei</taxon>
        <taxon>Protacanthopterygii</taxon>
        <taxon>Salmoniformes</taxon>
        <taxon>Salmonidae</taxon>
        <taxon>Salmoninae</taxon>
        <taxon>Hucho</taxon>
    </lineage>
</organism>
<dbReference type="InterPro" id="IPR036179">
    <property type="entry name" value="Ig-like_dom_sf"/>
</dbReference>
<dbReference type="Gene3D" id="2.60.40.10">
    <property type="entry name" value="Immunoglobulins"/>
    <property type="match status" value="1"/>
</dbReference>
<keyword evidence="3" id="KW-0472">Membrane</keyword>
<dbReference type="Pfam" id="PF07686">
    <property type="entry name" value="V-set"/>
    <property type="match status" value="1"/>
</dbReference>
<dbReference type="SUPFAM" id="SSF48726">
    <property type="entry name" value="Immunoglobulin"/>
    <property type="match status" value="1"/>
</dbReference>
<evidence type="ECO:0000256" key="3">
    <source>
        <dbReference type="ARBA" id="ARBA00023136"/>
    </source>
</evidence>
<evidence type="ECO:0000256" key="1">
    <source>
        <dbReference type="ARBA" id="ARBA00004370"/>
    </source>
</evidence>
<dbReference type="GO" id="GO:0005886">
    <property type="term" value="C:plasma membrane"/>
    <property type="evidence" value="ECO:0007669"/>
    <property type="project" value="TreeGrafter"/>
</dbReference>
<dbReference type="PANTHER" id="PTHR11860:SF87">
    <property type="entry name" value="CMRF35-LIKE MOLECULE 8"/>
    <property type="match status" value="1"/>
</dbReference>
<dbReference type="InterPro" id="IPR050671">
    <property type="entry name" value="CD300_family_receptors"/>
</dbReference>
<accession>A0A4W5K7G5</accession>
<reference evidence="6" key="1">
    <citation type="submission" date="2018-06" db="EMBL/GenBank/DDBJ databases">
        <title>Genome assembly of Danube salmon.</title>
        <authorList>
            <person name="Macqueen D.J."/>
            <person name="Gundappa M.K."/>
        </authorList>
    </citation>
    <scope>NUCLEOTIDE SEQUENCE [LARGE SCALE GENOMIC DNA]</scope>
</reference>
<keyword evidence="2" id="KW-0812">Transmembrane</keyword>
<dbReference type="InterPro" id="IPR013106">
    <property type="entry name" value="Ig_V-set"/>
</dbReference>
<sequence>MDFLVWTLGKPSAEVLRKVTLCVVVSAVINVKGVVGEQGTCSGKDILVKTKGSKNVTQDRYRMEDKGDVFYVTFKNLRKTDSGTYWCGVDRPIKDTFQAVYLTVTDGKSITVVLNNSNLPNLSTTSSNLSTMFLASGNNRGPPSSRAGMMNLSSQTLQLI</sequence>
<reference evidence="5" key="2">
    <citation type="submission" date="2025-08" db="UniProtKB">
        <authorList>
            <consortium name="Ensembl"/>
        </authorList>
    </citation>
    <scope>IDENTIFICATION</scope>
</reference>
<dbReference type="PANTHER" id="PTHR11860">
    <property type="entry name" value="POLYMERIC-IMMUNOGLOBULIN RECEPTOR"/>
    <property type="match status" value="1"/>
</dbReference>
<reference evidence="5" key="3">
    <citation type="submission" date="2025-09" db="UniProtKB">
        <authorList>
            <consortium name="Ensembl"/>
        </authorList>
    </citation>
    <scope>IDENTIFICATION</scope>
</reference>
<proteinExistence type="predicted"/>
<feature type="domain" description="Immunoglobulin V-set" evidence="4">
    <location>
        <begin position="46"/>
        <end position="104"/>
    </location>
</feature>
<dbReference type="InterPro" id="IPR013783">
    <property type="entry name" value="Ig-like_fold"/>
</dbReference>
<evidence type="ECO:0000313" key="6">
    <source>
        <dbReference type="Proteomes" id="UP000314982"/>
    </source>
</evidence>
<evidence type="ECO:0000259" key="4">
    <source>
        <dbReference type="Pfam" id="PF07686"/>
    </source>
</evidence>
<dbReference type="AlphaFoldDB" id="A0A4W5K7G5"/>
<dbReference type="GO" id="GO:0004888">
    <property type="term" value="F:transmembrane signaling receptor activity"/>
    <property type="evidence" value="ECO:0007669"/>
    <property type="project" value="TreeGrafter"/>
</dbReference>
<comment type="subcellular location">
    <subcellularLocation>
        <location evidence="1">Membrane</location>
    </subcellularLocation>
</comment>
<dbReference type="Proteomes" id="UP000314982">
    <property type="component" value="Unassembled WGS sequence"/>
</dbReference>
<protein>
    <recommendedName>
        <fullName evidence="4">Immunoglobulin V-set domain-containing protein</fullName>
    </recommendedName>
</protein>
<keyword evidence="6" id="KW-1185">Reference proteome</keyword>
<dbReference type="Ensembl" id="ENSHHUT00000013663.1">
    <property type="protein sequence ID" value="ENSHHUP00000013233.1"/>
    <property type="gene ID" value="ENSHHUG00000008125.1"/>
</dbReference>
<evidence type="ECO:0000313" key="5">
    <source>
        <dbReference type="Ensembl" id="ENSHHUP00000013233.1"/>
    </source>
</evidence>